<feature type="region of interest" description="Disordered" evidence="1">
    <location>
        <begin position="254"/>
        <end position="274"/>
    </location>
</feature>
<accession>A0A1R3IRF2</accession>
<dbReference type="SMART" id="SM00256">
    <property type="entry name" value="FBOX"/>
    <property type="match status" value="1"/>
</dbReference>
<comment type="caution">
    <text evidence="3">The sequence shown here is derived from an EMBL/GenBank/DDBJ whole genome shotgun (WGS) entry which is preliminary data.</text>
</comment>
<feature type="domain" description="F-box" evidence="2">
    <location>
        <begin position="20"/>
        <end position="73"/>
    </location>
</feature>
<dbReference type="PANTHER" id="PTHR31672:SF13">
    <property type="entry name" value="F-BOX PROTEIN CPR30-LIKE"/>
    <property type="match status" value="1"/>
</dbReference>
<dbReference type="InterPro" id="IPR050796">
    <property type="entry name" value="SCF_F-box_component"/>
</dbReference>
<proteinExistence type="predicted"/>
<sequence>MRQRKLINRLKNRGGHDEEQRTLPKLPEHIFIEILSKIPPKILRDTFMLVCKSWYRLIRSFEFIEKNAVYHKPGVIVNFLVAPYYFREFPYCKAKFLQIDEKEFDIKVTNLGKTRRMGYIRSSCNGLILVIEPRPRTKSSAISVKNMLTGSVLTDLPSCPSGCRHSYDACGAGLGFNPVTKQYKVVHIYSDRYGFEIFTIGSDKEWRKIPTPFEESYERPYDMDFTWEEPVWSKKHRIIAVSTNFLTSLGSSAMVEEEEGNGDGGEISENRDEEKKKDKLPDFLKFFVVATLRNGEVIVFRRFRNPGNNDPIYLYDMKTGEMRKFKMKMKDGAKILPHRSSLVSWTTEMDLSANISNLSL</sequence>
<dbReference type="Proteomes" id="UP000188268">
    <property type="component" value="Unassembled WGS sequence"/>
</dbReference>
<name>A0A1R3IRF2_COCAP</name>
<dbReference type="InterPro" id="IPR036047">
    <property type="entry name" value="F-box-like_dom_sf"/>
</dbReference>
<gene>
    <name evidence="3" type="ORF">CCACVL1_10379</name>
</gene>
<evidence type="ECO:0000313" key="4">
    <source>
        <dbReference type="Proteomes" id="UP000188268"/>
    </source>
</evidence>
<evidence type="ECO:0000256" key="1">
    <source>
        <dbReference type="SAM" id="MobiDB-lite"/>
    </source>
</evidence>
<dbReference type="EMBL" id="AWWV01009637">
    <property type="protein sequence ID" value="OMO85163.1"/>
    <property type="molecule type" value="Genomic_DNA"/>
</dbReference>
<evidence type="ECO:0000259" key="2">
    <source>
        <dbReference type="PROSITE" id="PS50181"/>
    </source>
</evidence>
<evidence type="ECO:0000313" key="3">
    <source>
        <dbReference type="EMBL" id="OMO85163.1"/>
    </source>
</evidence>
<dbReference type="SUPFAM" id="SSF81383">
    <property type="entry name" value="F-box domain"/>
    <property type="match status" value="1"/>
</dbReference>
<dbReference type="Pfam" id="PF08268">
    <property type="entry name" value="FBA_3"/>
    <property type="match status" value="1"/>
</dbReference>
<organism evidence="3 4">
    <name type="scientific">Corchorus capsularis</name>
    <name type="common">Jute</name>
    <dbReference type="NCBI Taxonomy" id="210143"/>
    <lineage>
        <taxon>Eukaryota</taxon>
        <taxon>Viridiplantae</taxon>
        <taxon>Streptophyta</taxon>
        <taxon>Embryophyta</taxon>
        <taxon>Tracheophyta</taxon>
        <taxon>Spermatophyta</taxon>
        <taxon>Magnoliopsida</taxon>
        <taxon>eudicotyledons</taxon>
        <taxon>Gunneridae</taxon>
        <taxon>Pentapetalae</taxon>
        <taxon>rosids</taxon>
        <taxon>malvids</taxon>
        <taxon>Malvales</taxon>
        <taxon>Malvaceae</taxon>
        <taxon>Grewioideae</taxon>
        <taxon>Apeibeae</taxon>
        <taxon>Corchorus</taxon>
    </lineage>
</organism>
<dbReference type="OMA" id="QYKVVHI"/>
<protein>
    <recommendedName>
        <fullName evidence="2">F-box domain-containing protein</fullName>
    </recommendedName>
</protein>
<dbReference type="InterPro" id="IPR013187">
    <property type="entry name" value="F-box-assoc_dom_typ3"/>
</dbReference>
<dbReference type="Pfam" id="PF00646">
    <property type="entry name" value="F-box"/>
    <property type="match status" value="1"/>
</dbReference>
<dbReference type="OrthoDB" id="1918594at2759"/>
<dbReference type="Gene3D" id="1.20.1280.50">
    <property type="match status" value="1"/>
</dbReference>
<dbReference type="PANTHER" id="PTHR31672">
    <property type="entry name" value="BNACNNG10540D PROTEIN"/>
    <property type="match status" value="1"/>
</dbReference>
<dbReference type="PROSITE" id="PS50181">
    <property type="entry name" value="FBOX"/>
    <property type="match status" value="1"/>
</dbReference>
<keyword evidence="4" id="KW-1185">Reference proteome</keyword>
<reference evidence="3 4" key="1">
    <citation type="submission" date="2013-09" db="EMBL/GenBank/DDBJ databases">
        <title>Corchorus capsularis genome sequencing.</title>
        <authorList>
            <person name="Alam M."/>
            <person name="Haque M.S."/>
            <person name="Islam M.S."/>
            <person name="Emdad E.M."/>
            <person name="Islam M.M."/>
            <person name="Ahmed B."/>
            <person name="Halim A."/>
            <person name="Hossen Q.M.M."/>
            <person name="Hossain M.Z."/>
            <person name="Ahmed R."/>
            <person name="Khan M.M."/>
            <person name="Islam R."/>
            <person name="Rashid M.M."/>
            <person name="Khan S.A."/>
            <person name="Rahman M.S."/>
            <person name="Alam M."/>
        </authorList>
    </citation>
    <scope>NUCLEOTIDE SEQUENCE [LARGE SCALE GENOMIC DNA]</scope>
    <source>
        <strain evidence="4">cv. CVL-1</strain>
        <tissue evidence="3">Whole seedling</tissue>
    </source>
</reference>
<dbReference type="InterPro" id="IPR001810">
    <property type="entry name" value="F-box_dom"/>
</dbReference>
<dbReference type="AlphaFoldDB" id="A0A1R3IRF2"/>
<dbReference type="Gramene" id="OMO85163">
    <property type="protein sequence ID" value="OMO85163"/>
    <property type="gene ID" value="CCACVL1_10379"/>
</dbReference>